<dbReference type="GeneID" id="19171497"/>
<accession>W9YFN1</accession>
<dbReference type="STRING" id="1182542.W9YFN1"/>
<organism evidence="2 3">
    <name type="scientific">Capronia epimyces CBS 606.96</name>
    <dbReference type="NCBI Taxonomy" id="1182542"/>
    <lineage>
        <taxon>Eukaryota</taxon>
        <taxon>Fungi</taxon>
        <taxon>Dikarya</taxon>
        <taxon>Ascomycota</taxon>
        <taxon>Pezizomycotina</taxon>
        <taxon>Eurotiomycetes</taxon>
        <taxon>Chaetothyriomycetidae</taxon>
        <taxon>Chaetothyriales</taxon>
        <taxon>Herpotrichiellaceae</taxon>
        <taxon>Capronia</taxon>
    </lineage>
</organism>
<reference evidence="2 3" key="1">
    <citation type="submission" date="2013-03" db="EMBL/GenBank/DDBJ databases">
        <title>The Genome Sequence of Capronia epimyces CBS 606.96.</title>
        <authorList>
            <consortium name="The Broad Institute Genomics Platform"/>
            <person name="Cuomo C."/>
            <person name="de Hoog S."/>
            <person name="Gorbushina A."/>
            <person name="Walker B."/>
            <person name="Young S.K."/>
            <person name="Zeng Q."/>
            <person name="Gargeya S."/>
            <person name="Fitzgerald M."/>
            <person name="Haas B."/>
            <person name="Abouelleil A."/>
            <person name="Allen A.W."/>
            <person name="Alvarado L."/>
            <person name="Arachchi H.M."/>
            <person name="Berlin A.M."/>
            <person name="Chapman S.B."/>
            <person name="Gainer-Dewar J."/>
            <person name="Goldberg J."/>
            <person name="Griggs A."/>
            <person name="Gujja S."/>
            <person name="Hansen M."/>
            <person name="Howarth C."/>
            <person name="Imamovic A."/>
            <person name="Ireland A."/>
            <person name="Larimer J."/>
            <person name="McCowan C."/>
            <person name="Murphy C."/>
            <person name="Pearson M."/>
            <person name="Poon T.W."/>
            <person name="Priest M."/>
            <person name="Roberts A."/>
            <person name="Saif S."/>
            <person name="Shea T."/>
            <person name="Sisk P."/>
            <person name="Sykes S."/>
            <person name="Wortman J."/>
            <person name="Nusbaum C."/>
            <person name="Birren B."/>
        </authorList>
    </citation>
    <scope>NUCLEOTIDE SEQUENCE [LARGE SCALE GENOMIC DNA]</scope>
    <source>
        <strain evidence="2 3">CBS 606.96</strain>
    </source>
</reference>
<evidence type="ECO:0000313" key="3">
    <source>
        <dbReference type="Proteomes" id="UP000019478"/>
    </source>
</evidence>
<dbReference type="PANTHER" id="PTHR39596:SF2">
    <property type="entry name" value="HET DOMAIN PROTEIN (AFU_ORTHOLOGUE AFUA_1G17550)-RELATED"/>
    <property type="match status" value="1"/>
</dbReference>
<gene>
    <name evidence="2" type="ORF">A1O3_07397</name>
</gene>
<dbReference type="AlphaFoldDB" id="W9YFN1"/>
<dbReference type="OrthoDB" id="2426273at2759"/>
<dbReference type="Pfam" id="PF06985">
    <property type="entry name" value="HET"/>
    <property type="match status" value="1"/>
</dbReference>
<dbReference type="PANTHER" id="PTHR39596">
    <property type="match status" value="1"/>
</dbReference>
<feature type="domain" description="Heterokaryon incompatibility" evidence="1">
    <location>
        <begin position="326"/>
        <end position="409"/>
    </location>
</feature>
<dbReference type="InterPro" id="IPR010730">
    <property type="entry name" value="HET"/>
</dbReference>
<dbReference type="RefSeq" id="XP_007735697.1">
    <property type="nucleotide sequence ID" value="XM_007737507.1"/>
</dbReference>
<dbReference type="eggNOG" id="ENOG502RV2G">
    <property type="taxonomic scope" value="Eukaryota"/>
</dbReference>
<proteinExistence type="predicted"/>
<evidence type="ECO:0000259" key="1">
    <source>
        <dbReference type="Pfam" id="PF06985"/>
    </source>
</evidence>
<dbReference type="HOGENOM" id="CLU_009388_3_0_1"/>
<evidence type="ECO:0000313" key="2">
    <source>
        <dbReference type="EMBL" id="EXJ81109.1"/>
    </source>
</evidence>
<protein>
    <recommendedName>
        <fullName evidence="1">Heterokaryon incompatibility domain-containing protein</fullName>
    </recommendedName>
</protein>
<dbReference type="Proteomes" id="UP000019478">
    <property type="component" value="Unassembled WGS sequence"/>
</dbReference>
<sequence>MDHLPNIENPAYPLDQVPFLATDPADEYGGPSFDDFPTSKGLVLGKQLGEDHDDWALYYATSSHDCTLKTPAQAACFIQSWLFFGPLLEVFSVLGFDVQVADFVGQRDEVQLCTTAGLCKLIKRWAEAESGSSNVQAKTARGEKIREILQKADACVAGNLEHDRYKTRWALSEVVFLSIQLLLEALLHAWGMIYPDGPVPMTTGPGIWAGLAGTRMQAQGWCTSEIAMMENSFSATGRYFASRLSRQVVKKPHNQCNESKCLASQVDKAAYLTQHVNSGCDCAHDEVDVEQIRRILDSGSVPVIRIHTVEDQDTPIRLDVQGSGKYVAFSHVWAQGLGNATANSLPTCQLSRLRLLAQDLAGSAGEVAQNDDSVLVWIDTLCVPLGEGRKQALKMMGQTYSKASHVLVLDQELYGQTYNCSLEEICIRLFLCPWSRRLWTFKEGFLARSRLFVQFKEGAKPFPDLSRHNDETTWLSPLLFHSLSAAWSVLPRISRGSSDATTKEILRVVTDACRYRTTSWLPDETFCLAETAGLAVESILRHDTPDGRMKAFLLQCRHIPADVVFFPGPKLQDAGFRWAPSTFLYPLPTGTIFGGSREGICSQEGLTASWPSYSLRFPADFSYQDAESYYFRCDEKEEWITIDPRESLDQGPPIEAEAEASPPTRRLDKYRRLRLVPQCVLILSGTEGYVHDGAIISATSVREQGGGGGGSGSGSGLDLTAQFVLNVVVVVHPNREFESHLGRFDPARAIGIEGNALGDGTTWCIS</sequence>
<dbReference type="EMBL" id="AMGY01000006">
    <property type="protein sequence ID" value="EXJ81109.1"/>
    <property type="molecule type" value="Genomic_DNA"/>
</dbReference>
<comment type="caution">
    <text evidence="2">The sequence shown here is derived from an EMBL/GenBank/DDBJ whole genome shotgun (WGS) entry which is preliminary data.</text>
</comment>
<name>W9YFN1_9EURO</name>
<keyword evidence="3" id="KW-1185">Reference proteome</keyword>